<reference evidence="2 3" key="1">
    <citation type="journal article" date="2017" name="Nat. Commun.">
        <title>Genome assembly with in vitro proximity ligation data and whole-genome triplication in lettuce.</title>
        <authorList>
            <person name="Reyes-Chin-Wo S."/>
            <person name="Wang Z."/>
            <person name="Yang X."/>
            <person name="Kozik A."/>
            <person name="Arikit S."/>
            <person name="Song C."/>
            <person name="Xia L."/>
            <person name="Froenicke L."/>
            <person name="Lavelle D.O."/>
            <person name="Truco M.J."/>
            <person name="Xia R."/>
            <person name="Zhu S."/>
            <person name="Xu C."/>
            <person name="Xu H."/>
            <person name="Xu X."/>
            <person name="Cox K."/>
            <person name="Korf I."/>
            <person name="Meyers B.C."/>
            <person name="Michelmore R.W."/>
        </authorList>
    </citation>
    <scope>NUCLEOTIDE SEQUENCE [LARGE SCALE GENOMIC DNA]</scope>
    <source>
        <strain evidence="3">cv. Salinas</strain>
        <tissue evidence="2">Seedlings</tissue>
    </source>
</reference>
<dbReference type="InterPro" id="IPR054722">
    <property type="entry name" value="PolX-like_BBD"/>
</dbReference>
<dbReference type="EMBL" id="NBSK02000003">
    <property type="protein sequence ID" value="KAJ0216060.1"/>
    <property type="molecule type" value="Genomic_DNA"/>
</dbReference>
<evidence type="ECO:0000313" key="2">
    <source>
        <dbReference type="EMBL" id="KAJ0216060.1"/>
    </source>
</evidence>
<proteinExistence type="predicted"/>
<protein>
    <recommendedName>
        <fullName evidence="1">Retrovirus-related Pol polyprotein from transposon TNT 1-94-like beta-barrel domain-containing protein</fullName>
    </recommendedName>
</protein>
<organism evidence="2 3">
    <name type="scientific">Lactuca sativa</name>
    <name type="common">Garden lettuce</name>
    <dbReference type="NCBI Taxonomy" id="4236"/>
    <lineage>
        <taxon>Eukaryota</taxon>
        <taxon>Viridiplantae</taxon>
        <taxon>Streptophyta</taxon>
        <taxon>Embryophyta</taxon>
        <taxon>Tracheophyta</taxon>
        <taxon>Spermatophyta</taxon>
        <taxon>Magnoliopsida</taxon>
        <taxon>eudicotyledons</taxon>
        <taxon>Gunneridae</taxon>
        <taxon>Pentapetalae</taxon>
        <taxon>asterids</taxon>
        <taxon>campanulids</taxon>
        <taxon>Asterales</taxon>
        <taxon>Asteraceae</taxon>
        <taxon>Cichorioideae</taxon>
        <taxon>Cichorieae</taxon>
        <taxon>Lactucinae</taxon>
        <taxon>Lactuca</taxon>
    </lineage>
</organism>
<keyword evidence="3" id="KW-1185">Reference proteome</keyword>
<accession>A0A9R1W4M3</accession>
<evidence type="ECO:0000259" key="1">
    <source>
        <dbReference type="Pfam" id="PF22936"/>
    </source>
</evidence>
<name>A0A9R1W4M3_LACSA</name>
<sequence>MGSVYFCAKNGHNKDGCFKKIGYPEWRTGKGKIERNKTKATYVETNTSPISGLSSEQYQKLIKHFSKEEISDNEVPKVNMVGKVELDDAWIVDSGATEDITCNKGLFTNIRSEFLETPVTIPNGETIVVEGKDLHSEKLIDEGEYGRG</sequence>
<gene>
    <name evidence="2" type="ORF">LSAT_V11C300142130</name>
</gene>
<dbReference type="AlphaFoldDB" id="A0A9R1W4M3"/>
<dbReference type="PANTHER" id="PTHR34222">
    <property type="entry name" value="GAG_PRE-INTEGRS DOMAIN-CONTAINING PROTEIN"/>
    <property type="match status" value="1"/>
</dbReference>
<comment type="caution">
    <text evidence="2">The sequence shown here is derived from an EMBL/GenBank/DDBJ whole genome shotgun (WGS) entry which is preliminary data.</text>
</comment>
<dbReference type="PANTHER" id="PTHR34222:SF88">
    <property type="entry name" value="ZINC FINGER, CCHC-TYPE"/>
    <property type="match status" value="1"/>
</dbReference>
<dbReference type="Proteomes" id="UP000235145">
    <property type="component" value="Unassembled WGS sequence"/>
</dbReference>
<feature type="domain" description="Retrovirus-related Pol polyprotein from transposon TNT 1-94-like beta-barrel" evidence="1">
    <location>
        <begin position="90"/>
        <end position="132"/>
    </location>
</feature>
<dbReference type="Pfam" id="PF22936">
    <property type="entry name" value="Pol_BBD"/>
    <property type="match status" value="1"/>
</dbReference>
<evidence type="ECO:0000313" key="3">
    <source>
        <dbReference type="Proteomes" id="UP000235145"/>
    </source>
</evidence>